<evidence type="ECO:0000256" key="3">
    <source>
        <dbReference type="ARBA" id="ARBA00022448"/>
    </source>
</evidence>
<keyword evidence="14" id="KW-0449">Lipoprotein</keyword>
<keyword evidence="3" id="KW-0813">Transport</keyword>
<sequence length="830" mass="89319">MKTQSLFQASAAALFAIALLFPLHGQSQSVDASTLCNDVTPANRAMAKSAGYDVDALCSGLAAQPQRAATPQSAAIPDRREMAQEKVADQIAPTAVVGVTATPPAKALKPFGYDLFAGSPNTFAPVTNVPVSPNYLLGPGDMLEVMFYGKTNSAFGLEINRDGTVNFPDLGPVGLAGLTFQEAKDMLQTRINAQMIGVQASISMGELRSMQIFVLGEAYKPGAYTVSSLSTITHALVVSGGVSDIASLRNIQLKRAGKTIASLDLYDLLMRGDTKNDIRLQPADVIFIPTVGDLVSVNGQVLRPAIYELKGSESVSDLIALAGGLGPKAYPNNASIERIEGGGFLTVLDLDLTKASDLQLLLKSGDGLSVSAIKDRMESTVSLAGHVYYPGNFSWKEDMRLSDLISGLQQFPPGLDLDYAILSRQDPVTGQLSALLVTPGAVIAEPGSDADLALKPRDQVMLFGQDKARDEQLKPLLVQLRSQRSFDNASKVVAINGPVKFPGEYPLIDGMNIKQLIKAAGGLTESAYMGSVEITREDLSDSTLAKTEIIRMVLSDQLRETAEIFTLQANDLVALKVRPEYRERKRVTLAGEVVFPGDYVISRGETLLQVINRAGGFTEYADINAAFFTRTQLRDNQVERLAELKQKMELDLAAKQLDGSSEDADARASALKKDALAKLSNAQAIGRLIIPLKAIMAQREDDIVLDDGDRLLVPQVSQDVTVIGEVQRPTSHLFRQDSRLRDYIELSGGLKDTGDKRAIYLVKSSGEVVIPRSRLFKFKSVAEQVEPGDTIVVPIDSDGPIKVMPLMAEVSRMIYELALGAAAINSFSSP</sequence>
<evidence type="ECO:0000256" key="7">
    <source>
        <dbReference type="ARBA" id="ARBA00022729"/>
    </source>
</evidence>
<keyword evidence="20" id="KW-1185">Reference proteome</keyword>
<keyword evidence="8" id="KW-0625">Polysaccharide transport</keyword>
<keyword evidence="11" id="KW-0472">Membrane</keyword>
<keyword evidence="10" id="KW-0626">Porin</keyword>
<evidence type="ECO:0000259" key="18">
    <source>
        <dbReference type="Pfam" id="PF22461"/>
    </source>
</evidence>
<keyword evidence="5" id="KW-0762">Sugar transport</keyword>
<dbReference type="PANTHER" id="PTHR33619">
    <property type="entry name" value="POLYSACCHARIDE EXPORT PROTEIN GFCE-RELATED"/>
    <property type="match status" value="1"/>
</dbReference>
<keyword evidence="12" id="KW-0564">Palmitate</keyword>
<protein>
    <submittedName>
        <fullName evidence="19">SLBB domain-containing protein</fullName>
    </submittedName>
</protein>
<dbReference type="Gene3D" id="3.30.1950.10">
    <property type="entry name" value="wza like domain"/>
    <property type="match status" value="1"/>
</dbReference>
<evidence type="ECO:0000256" key="9">
    <source>
        <dbReference type="ARBA" id="ARBA00023065"/>
    </source>
</evidence>
<dbReference type="InterPro" id="IPR003715">
    <property type="entry name" value="Poly_export_N"/>
</dbReference>
<dbReference type="InterPro" id="IPR054765">
    <property type="entry name" value="SLBB_dom"/>
</dbReference>
<dbReference type="Proteomes" id="UP001059934">
    <property type="component" value="Chromosome"/>
</dbReference>
<evidence type="ECO:0000256" key="5">
    <source>
        <dbReference type="ARBA" id="ARBA00022597"/>
    </source>
</evidence>
<feature type="domain" description="SLBB" evidence="18">
    <location>
        <begin position="211"/>
        <end position="288"/>
    </location>
</feature>
<feature type="domain" description="Polysaccharide export protein N-terminal" evidence="16">
    <location>
        <begin position="130"/>
        <end position="203"/>
    </location>
</feature>
<keyword evidence="4" id="KW-1134">Transmembrane beta strand</keyword>
<evidence type="ECO:0000256" key="2">
    <source>
        <dbReference type="ARBA" id="ARBA00009450"/>
    </source>
</evidence>
<name>A0ABY5TQX2_9GAMM</name>
<evidence type="ECO:0000256" key="12">
    <source>
        <dbReference type="ARBA" id="ARBA00023139"/>
    </source>
</evidence>
<dbReference type="Pfam" id="PF22461">
    <property type="entry name" value="SLBB_2"/>
    <property type="match status" value="1"/>
</dbReference>
<feature type="chain" id="PRO_5046761597" evidence="15">
    <location>
        <begin position="33"/>
        <end position="830"/>
    </location>
</feature>
<comment type="similarity">
    <text evidence="2">Belongs to the BexD/CtrA/VexA family.</text>
</comment>
<dbReference type="Gene3D" id="3.10.560.10">
    <property type="entry name" value="Outer membrane lipoprotein wza domain like"/>
    <property type="match status" value="6"/>
</dbReference>
<comment type="subcellular location">
    <subcellularLocation>
        <location evidence="1">Cell outer membrane</location>
        <topology evidence="1">Multi-pass membrane protein</topology>
    </subcellularLocation>
</comment>
<evidence type="ECO:0000259" key="17">
    <source>
        <dbReference type="Pfam" id="PF10531"/>
    </source>
</evidence>
<feature type="domain" description="Soluble ligand binding" evidence="17">
    <location>
        <begin position="720"/>
        <end position="768"/>
    </location>
</feature>
<dbReference type="InterPro" id="IPR049712">
    <property type="entry name" value="Poly_export"/>
</dbReference>
<evidence type="ECO:0000256" key="13">
    <source>
        <dbReference type="ARBA" id="ARBA00023237"/>
    </source>
</evidence>
<evidence type="ECO:0000313" key="19">
    <source>
        <dbReference type="EMBL" id="UVW36110.1"/>
    </source>
</evidence>
<evidence type="ECO:0000256" key="8">
    <source>
        <dbReference type="ARBA" id="ARBA00023047"/>
    </source>
</evidence>
<dbReference type="EMBL" id="CP103416">
    <property type="protein sequence ID" value="UVW36110.1"/>
    <property type="molecule type" value="Genomic_DNA"/>
</dbReference>
<evidence type="ECO:0000256" key="15">
    <source>
        <dbReference type="SAM" id="SignalP"/>
    </source>
</evidence>
<evidence type="ECO:0000256" key="1">
    <source>
        <dbReference type="ARBA" id="ARBA00004571"/>
    </source>
</evidence>
<keyword evidence="13" id="KW-0998">Cell outer membrane</keyword>
<feature type="domain" description="Soluble ligand binding" evidence="17">
    <location>
        <begin position="492"/>
        <end position="536"/>
    </location>
</feature>
<gene>
    <name evidence="19" type="ORF">NYF23_05730</name>
</gene>
<evidence type="ECO:0000256" key="6">
    <source>
        <dbReference type="ARBA" id="ARBA00022692"/>
    </source>
</evidence>
<dbReference type="PANTHER" id="PTHR33619:SF3">
    <property type="entry name" value="POLYSACCHARIDE EXPORT PROTEIN GFCE-RELATED"/>
    <property type="match status" value="1"/>
</dbReference>
<organism evidence="19 20">
    <name type="scientific">SAR92 clade bacterium H455</name>
    <dbReference type="NCBI Taxonomy" id="2974818"/>
    <lineage>
        <taxon>Bacteria</taxon>
        <taxon>Pseudomonadati</taxon>
        <taxon>Pseudomonadota</taxon>
        <taxon>Gammaproteobacteria</taxon>
        <taxon>Cellvibrionales</taxon>
        <taxon>Porticoccaceae</taxon>
        <taxon>SAR92 clade</taxon>
    </lineage>
</organism>
<keyword evidence="7 15" id="KW-0732">Signal</keyword>
<dbReference type="Pfam" id="PF10531">
    <property type="entry name" value="SLBB"/>
    <property type="match status" value="4"/>
</dbReference>
<dbReference type="InterPro" id="IPR019554">
    <property type="entry name" value="Soluble_ligand-bd"/>
</dbReference>
<keyword evidence="9" id="KW-0406">Ion transport</keyword>
<evidence type="ECO:0000256" key="11">
    <source>
        <dbReference type="ARBA" id="ARBA00023136"/>
    </source>
</evidence>
<accession>A0ABY5TQX2</accession>
<feature type="domain" description="Soluble ligand binding" evidence="17">
    <location>
        <begin position="295"/>
        <end position="343"/>
    </location>
</feature>
<keyword evidence="6" id="KW-0812">Transmembrane</keyword>
<feature type="domain" description="Soluble ligand binding" evidence="17">
    <location>
        <begin position="586"/>
        <end position="622"/>
    </location>
</feature>
<evidence type="ECO:0000256" key="10">
    <source>
        <dbReference type="ARBA" id="ARBA00023114"/>
    </source>
</evidence>
<evidence type="ECO:0000256" key="4">
    <source>
        <dbReference type="ARBA" id="ARBA00022452"/>
    </source>
</evidence>
<evidence type="ECO:0000313" key="20">
    <source>
        <dbReference type="Proteomes" id="UP001059934"/>
    </source>
</evidence>
<evidence type="ECO:0000259" key="16">
    <source>
        <dbReference type="Pfam" id="PF02563"/>
    </source>
</evidence>
<reference evidence="19" key="1">
    <citation type="submission" date="2022-08" db="EMBL/GenBank/DDBJ databases">
        <title>Catabolic pathway analysis in culturable SAR92 clade bacteria reveals their overlooked roles in DMSP degradation in coastal seas.</title>
        <authorList>
            <person name="He X."/>
            <person name="Zhang X."/>
            <person name="Zhang Y."/>
        </authorList>
    </citation>
    <scope>NUCLEOTIDE SEQUENCE</scope>
    <source>
        <strain evidence="19">H455</strain>
    </source>
</reference>
<dbReference type="Pfam" id="PF02563">
    <property type="entry name" value="Poly_export"/>
    <property type="match status" value="1"/>
</dbReference>
<evidence type="ECO:0000256" key="14">
    <source>
        <dbReference type="ARBA" id="ARBA00023288"/>
    </source>
</evidence>
<proteinExistence type="inferred from homology"/>
<feature type="signal peptide" evidence="15">
    <location>
        <begin position="1"/>
        <end position="32"/>
    </location>
</feature>